<evidence type="ECO:0000313" key="4">
    <source>
        <dbReference type="Proteomes" id="UP000176244"/>
    </source>
</evidence>
<reference evidence="2 5" key="2">
    <citation type="submission" date="2019-08" db="EMBL/GenBank/DDBJ databases">
        <title>Isolation and enrichment of carboxydotrophic bacteria from anaerobic sludge for the production of bio-based chemicals from syngas.</title>
        <authorList>
            <person name="Antares A.L."/>
            <person name="Moreira J."/>
            <person name="Diender M."/>
            <person name="Parshina S.N."/>
            <person name="Stams A.J.M."/>
            <person name="Alves M."/>
            <person name="Alves J.I."/>
            <person name="Sousa D.Z."/>
        </authorList>
    </citation>
    <scope>NUCLEOTIDE SEQUENCE [LARGE SCALE GENOMIC DNA]</scope>
    <source>
        <strain evidence="2 5">JM</strain>
    </source>
</reference>
<dbReference type="EMBL" id="VSLA01000013">
    <property type="protein sequence ID" value="TYC85854.1"/>
    <property type="molecule type" value="Genomic_DNA"/>
</dbReference>
<dbReference type="SUPFAM" id="SSF53067">
    <property type="entry name" value="Actin-like ATPase domain"/>
    <property type="match status" value="2"/>
</dbReference>
<dbReference type="InterPro" id="IPR050696">
    <property type="entry name" value="FtsA/MreB"/>
</dbReference>
<dbReference type="PANTHER" id="PTHR32432:SF3">
    <property type="entry name" value="ETHANOLAMINE UTILIZATION PROTEIN EUTJ"/>
    <property type="match status" value="1"/>
</dbReference>
<dbReference type="NCBIfam" id="NF011660">
    <property type="entry name" value="PRK15080.1"/>
    <property type="match status" value="1"/>
</dbReference>
<dbReference type="PANTHER" id="PTHR32432">
    <property type="entry name" value="CELL DIVISION PROTEIN FTSA-RELATED"/>
    <property type="match status" value="1"/>
</dbReference>
<sequence length="274" mass="28972">MDWKSGNDAILEFAELIREKKANAYTGELKVGVDLGTANIVIAVVDENDRPIAGATQGASVVRDGIVVDYLGASQIVRKLKGEVEGILGVDLTYAKAATAIPPGILAGNTKIISNVVDSADFVVTNVVDEPTAAATVLGIQNGAVVDVGGGTTGISILKDGEVIFTADEATGGTHMSLVLAGFHHISFEEAEELKKNESQKKVFPIIKPVVQKMASIVNRFVIGYDVDVIYVVGGACVFNDFEKIFEDETGIKTIKPVEPLLVTPLGIAFNCQR</sequence>
<dbReference type="EMBL" id="CP087994">
    <property type="protein sequence ID" value="UYO63737.1"/>
    <property type="molecule type" value="Genomic_DNA"/>
</dbReference>
<evidence type="ECO:0000313" key="1">
    <source>
        <dbReference type="EMBL" id="OFV69921.1"/>
    </source>
</evidence>
<dbReference type="Gene3D" id="3.30.420.40">
    <property type="match status" value="2"/>
</dbReference>
<evidence type="ECO:0000313" key="5">
    <source>
        <dbReference type="Proteomes" id="UP000322619"/>
    </source>
</evidence>
<protein>
    <submittedName>
        <fullName evidence="1">Chaperone protein HscA</fullName>
    </submittedName>
    <submittedName>
        <fullName evidence="2">Ethanolamine utilization protein EutJ</fullName>
    </submittedName>
</protein>
<dbReference type="RefSeq" id="WP_070371835.1">
    <property type="nucleotide sequence ID" value="NZ_CABIIK010000045.1"/>
</dbReference>
<keyword evidence="6" id="KW-1185">Reference proteome</keyword>
<evidence type="ECO:0000313" key="2">
    <source>
        <dbReference type="EMBL" id="TYC85854.1"/>
    </source>
</evidence>
<accession>A0A1F2PGS3</accession>
<dbReference type="Proteomes" id="UP000322619">
    <property type="component" value="Unassembled WGS sequence"/>
</dbReference>
<dbReference type="STRING" id="52694.ACWI_25630"/>
<dbReference type="AlphaFoldDB" id="A0A1F2PGS3"/>
<name>A0A1F2PGS3_9FIRM</name>
<dbReference type="Pfam" id="PF11104">
    <property type="entry name" value="PilM_2"/>
    <property type="match status" value="1"/>
</dbReference>
<dbReference type="OrthoDB" id="306538at2"/>
<dbReference type="Proteomes" id="UP000176244">
    <property type="component" value="Unassembled WGS sequence"/>
</dbReference>
<reference evidence="1 4" key="1">
    <citation type="submission" date="2015-09" db="EMBL/GenBank/DDBJ databases">
        <title>Genome sequence of Acetobacterium wieringae DSM 1911.</title>
        <authorList>
            <person name="Poehlein A."/>
            <person name="Bengelsdorf F.R."/>
            <person name="Schiel-Bengelsdorf B."/>
            <person name="Duerre P."/>
            <person name="Daniel R."/>
        </authorList>
    </citation>
    <scope>NUCLEOTIDE SEQUENCE [LARGE SCALE GENOMIC DNA]</scope>
    <source>
        <strain evidence="1 4">DSM 1911</strain>
    </source>
</reference>
<evidence type="ECO:0000313" key="3">
    <source>
        <dbReference type="EMBL" id="UYO63737.1"/>
    </source>
</evidence>
<reference evidence="3" key="3">
    <citation type="submission" date="2021-11" db="EMBL/GenBank/DDBJ databases">
        <title>Isoprene-degrading acetogen.</title>
        <authorList>
            <person name="Yang Y."/>
            <person name="Jin H."/>
            <person name="Yan J."/>
        </authorList>
    </citation>
    <scope>NUCLEOTIDE SEQUENCE</scope>
    <source>
        <strain evidence="3">Berkeley</strain>
    </source>
</reference>
<organism evidence="1 4">
    <name type="scientific">Acetobacterium wieringae</name>
    <dbReference type="NCBI Taxonomy" id="52694"/>
    <lineage>
        <taxon>Bacteria</taxon>
        <taxon>Bacillati</taxon>
        <taxon>Bacillota</taxon>
        <taxon>Clostridia</taxon>
        <taxon>Eubacteriales</taxon>
        <taxon>Eubacteriaceae</taxon>
        <taxon>Acetobacterium</taxon>
    </lineage>
</organism>
<dbReference type="Proteomes" id="UP001163550">
    <property type="component" value="Chromosome"/>
</dbReference>
<dbReference type="EMBL" id="LKEU01000035">
    <property type="protein sequence ID" value="OFV69921.1"/>
    <property type="molecule type" value="Genomic_DNA"/>
</dbReference>
<dbReference type="CDD" id="cd24047">
    <property type="entry name" value="ASKHA_NBD_EutJ"/>
    <property type="match status" value="1"/>
</dbReference>
<dbReference type="InterPro" id="IPR013366">
    <property type="entry name" value="EutJ"/>
</dbReference>
<evidence type="ECO:0000313" key="6">
    <source>
        <dbReference type="Proteomes" id="UP001163550"/>
    </source>
</evidence>
<gene>
    <name evidence="1" type="primary">hscA</name>
    <name evidence="2" type="synonym">eutJ</name>
    <name evidence="1" type="ORF">ACWI_25630</name>
    <name evidence="2" type="ORF">FXB42_08270</name>
    <name evidence="3" type="ORF">LNN31_04725</name>
</gene>
<proteinExistence type="predicted"/>
<dbReference type="InterPro" id="IPR043129">
    <property type="entry name" value="ATPase_NBD"/>
</dbReference>
<dbReference type="NCBIfam" id="TIGR02529">
    <property type="entry name" value="EutJ"/>
    <property type="match status" value="1"/>
</dbReference>
<dbReference type="InterPro" id="IPR005883">
    <property type="entry name" value="PilM"/>
</dbReference>